<evidence type="ECO:0000313" key="2">
    <source>
        <dbReference type="EMBL" id="AOV02094.1"/>
    </source>
</evidence>
<gene>
    <name evidence="2" type="ORF">BI380_12485</name>
</gene>
<keyword evidence="3" id="KW-1185">Reference proteome</keyword>
<accession>A0ABM6E438</accession>
<dbReference type="EMBL" id="CP017420">
    <property type="protein sequence ID" value="AOV02094.1"/>
    <property type="molecule type" value="Genomic_DNA"/>
</dbReference>
<organism evidence="2 3">
    <name type="scientific">Delftia tsuruhatensis</name>
    <dbReference type="NCBI Taxonomy" id="180282"/>
    <lineage>
        <taxon>Bacteria</taxon>
        <taxon>Pseudomonadati</taxon>
        <taxon>Pseudomonadota</taxon>
        <taxon>Betaproteobacteria</taxon>
        <taxon>Burkholderiales</taxon>
        <taxon>Comamonadaceae</taxon>
        <taxon>Delftia</taxon>
    </lineage>
</organism>
<dbReference type="InterPro" id="IPR011992">
    <property type="entry name" value="EF-hand-dom_pair"/>
</dbReference>
<sequence length="112" mass="12534">MECFMNQFNKAMGGWVALMRKINIVAQTRYTVLLPFACAMMVLPVPGDAKDLREAYRLYDKNGVAFTPITDLRKVLGDQLTEEELDELIAEIDSDGSGPVDHDGFMKIMTGE</sequence>
<name>A0ABM6E438_9BURK</name>
<evidence type="ECO:0000259" key="1">
    <source>
        <dbReference type="PROSITE" id="PS50222"/>
    </source>
</evidence>
<dbReference type="CDD" id="cd00051">
    <property type="entry name" value="EFh"/>
    <property type="match status" value="1"/>
</dbReference>
<protein>
    <recommendedName>
        <fullName evidence="1">EF-hand domain-containing protein</fullName>
    </recommendedName>
</protein>
<dbReference type="PROSITE" id="PS50222">
    <property type="entry name" value="EF_HAND_2"/>
    <property type="match status" value="1"/>
</dbReference>
<proteinExistence type="predicted"/>
<evidence type="ECO:0000313" key="3">
    <source>
        <dbReference type="Proteomes" id="UP000095607"/>
    </source>
</evidence>
<dbReference type="Proteomes" id="UP000095607">
    <property type="component" value="Chromosome"/>
</dbReference>
<dbReference type="Pfam" id="PF13499">
    <property type="entry name" value="EF-hand_7"/>
    <property type="match status" value="1"/>
</dbReference>
<dbReference type="InterPro" id="IPR002048">
    <property type="entry name" value="EF_hand_dom"/>
</dbReference>
<reference evidence="2 3" key="1">
    <citation type="submission" date="2016-09" db="EMBL/GenBank/DDBJ databases">
        <title>Complete genome sequence of Deltia acidovorans CM13 isolated from murine proximal colonic tissue.</title>
        <authorList>
            <person name="Saffarian A."/>
        </authorList>
    </citation>
    <scope>NUCLEOTIDE SEQUENCE [LARGE SCALE GENOMIC DNA]</scope>
    <source>
        <strain evidence="2 3">CM13</strain>
    </source>
</reference>
<dbReference type="Gene3D" id="1.10.238.10">
    <property type="entry name" value="EF-hand"/>
    <property type="match status" value="1"/>
</dbReference>
<feature type="domain" description="EF-hand" evidence="1">
    <location>
        <begin position="80"/>
        <end position="112"/>
    </location>
</feature>
<dbReference type="SUPFAM" id="SSF47473">
    <property type="entry name" value="EF-hand"/>
    <property type="match status" value="1"/>
</dbReference>